<dbReference type="AlphaFoldDB" id="A0AA41Q679"/>
<dbReference type="RefSeq" id="WP_235056374.1">
    <property type="nucleotide sequence ID" value="NZ_JAKFHA010000026.1"/>
</dbReference>
<gene>
    <name evidence="2" type="ORF">LZ495_31535</name>
</gene>
<dbReference type="Pfam" id="PF19474">
    <property type="entry name" value="DUF6011"/>
    <property type="match status" value="1"/>
</dbReference>
<protein>
    <submittedName>
        <fullName evidence="2">DUF6011 domain-containing protein</fullName>
    </submittedName>
</protein>
<proteinExistence type="predicted"/>
<evidence type="ECO:0000313" key="3">
    <source>
        <dbReference type="Proteomes" id="UP001165378"/>
    </source>
</evidence>
<dbReference type="InterPro" id="IPR046053">
    <property type="entry name" value="DUF6011"/>
</dbReference>
<name>A0AA41Q679_9ACTN</name>
<keyword evidence="3" id="KW-1185">Reference proteome</keyword>
<evidence type="ECO:0000256" key="1">
    <source>
        <dbReference type="SAM" id="MobiDB-lite"/>
    </source>
</evidence>
<comment type="caution">
    <text evidence="2">The sequence shown here is derived from an EMBL/GenBank/DDBJ whole genome shotgun (WGS) entry which is preliminary data.</text>
</comment>
<evidence type="ECO:0000313" key="2">
    <source>
        <dbReference type="EMBL" id="MCF2531725.1"/>
    </source>
</evidence>
<sequence length="69" mass="7629">MTSRTVCRGCRRPLRAAASVALGYGRKCATELGILQPRQPRAPHRADDRQAEQHHPGQTAIPIQMEIPT</sequence>
<dbReference type="EMBL" id="JAKFHA010000026">
    <property type="protein sequence ID" value="MCF2531725.1"/>
    <property type="molecule type" value="Genomic_DNA"/>
</dbReference>
<dbReference type="Proteomes" id="UP001165378">
    <property type="component" value="Unassembled WGS sequence"/>
</dbReference>
<feature type="compositionally biased region" description="Basic and acidic residues" evidence="1">
    <location>
        <begin position="44"/>
        <end position="55"/>
    </location>
</feature>
<accession>A0AA41Q679</accession>
<organism evidence="2 3">
    <name type="scientific">Yinghuangia soli</name>
    <dbReference type="NCBI Taxonomy" id="2908204"/>
    <lineage>
        <taxon>Bacteria</taxon>
        <taxon>Bacillati</taxon>
        <taxon>Actinomycetota</taxon>
        <taxon>Actinomycetes</taxon>
        <taxon>Kitasatosporales</taxon>
        <taxon>Streptomycetaceae</taxon>
        <taxon>Yinghuangia</taxon>
    </lineage>
</organism>
<reference evidence="2" key="1">
    <citation type="submission" date="2022-01" db="EMBL/GenBank/DDBJ databases">
        <title>Genome-Based Taxonomic Classification of the Phylum Actinobacteria.</title>
        <authorList>
            <person name="Gao Y."/>
        </authorList>
    </citation>
    <scope>NUCLEOTIDE SEQUENCE</scope>
    <source>
        <strain evidence="2">KLBMP 8922</strain>
    </source>
</reference>
<feature type="region of interest" description="Disordered" evidence="1">
    <location>
        <begin position="36"/>
        <end position="69"/>
    </location>
</feature>